<protein>
    <submittedName>
        <fullName evidence="1">Uncharacterized protein</fullName>
    </submittedName>
</protein>
<dbReference type="OrthoDB" id="7262891at2"/>
<accession>A0A432P3P3</accession>
<sequence>MGHLYKDRREKAMADAARCLANHIMVEEPVKSFRFHMHYVDKKVTRREQGAYPFLRVLPPVEAAKFTYNSFYAFTLTWTPGHMTIVGDLGELTVVHYQAMPTLEEACNWLLSPDYHYLLSKTKEQRAFQRDETIEDIWRCLTQEVADSQKALAEETAEWEAEKPKWLKREGMTKREFEQALKCWNEDHPKIHYGFRECPRPSHYLNRAIWSEAEEFGWHVPEGFLWLARLWNHLRDVGECFERDPNFMLTDDGLERLKHCFEMWASSRAEDELIGMMYRDVGYDDYSGVYEYRSQAFFQIAAIQHGARMILDRHFAESKVAA</sequence>
<organism evidence="1 2">
    <name type="scientific">Rhizobium chutanense</name>
    <dbReference type="NCBI Taxonomy" id="2035448"/>
    <lineage>
        <taxon>Bacteria</taxon>
        <taxon>Pseudomonadati</taxon>
        <taxon>Pseudomonadota</taxon>
        <taxon>Alphaproteobacteria</taxon>
        <taxon>Hyphomicrobiales</taxon>
        <taxon>Rhizobiaceae</taxon>
        <taxon>Rhizobium/Agrobacterium group</taxon>
        <taxon>Rhizobium</taxon>
    </lineage>
</organism>
<evidence type="ECO:0000313" key="1">
    <source>
        <dbReference type="EMBL" id="RUM06779.1"/>
    </source>
</evidence>
<dbReference type="RefSeq" id="WP_126908960.1">
    <property type="nucleotide sequence ID" value="NZ_ML133755.1"/>
</dbReference>
<name>A0A432P3P3_9HYPH</name>
<dbReference type="AlphaFoldDB" id="A0A432P3P3"/>
<dbReference type="Proteomes" id="UP000278081">
    <property type="component" value="Unassembled WGS sequence"/>
</dbReference>
<reference evidence="1 2" key="1">
    <citation type="submission" date="2018-11" db="EMBL/GenBank/DDBJ databases">
        <title>Rhizobium chutanense sp. nov., isolated from root nodules of Phaseolus vulgaris in China.</title>
        <authorList>
            <person name="Huo Y."/>
        </authorList>
    </citation>
    <scope>NUCLEOTIDE SEQUENCE [LARGE SCALE GENOMIC DNA]</scope>
    <source>
        <strain evidence="1 2">C16</strain>
    </source>
</reference>
<dbReference type="EMBL" id="RJTJ01000008">
    <property type="protein sequence ID" value="RUM06779.1"/>
    <property type="molecule type" value="Genomic_DNA"/>
</dbReference>
<gene>
    <name evidence="1" type="ORF">EFR84_11300</name>
</gene>
<proteinExistence type="predicted"/>
<evidence type="ECO:0000313" key="2">
    <source>
        <dbReference type="Proteomes" id="UP000278081"/>
    </source>
</evidence>
<comment type="caution">
    <text evidence="1">The sequence shown here is derived from an EMBL/GenBank/DDBJ whole genome shotgun (WGS) entry which is preliminary data.</text>
</comment>